<evidence type="ECO:0000259" key="1">
    <source>
        <dbReference type="Pfam" id="PF00248"/>
    </source>
</evidence>
<dbReference type="OrthoDB" id="9809990at2"/>
<evidence type="ECO:0000313" key="3">
    <source>
        <dbReference type="Proteomes" id="UP000000268"/>
    </source>
</evidence>
<dbReference type="HOGENOM" id="CLU_023205_3_0_3"/>
<accession>B0C9H2</accession>
<dbReference type="InterPro" id="IPR053135">
    <property type="entry name" value="AKR2_Oxidoreductase"/>
</dbReference>
<dbReference type="GO" id="GO:0016491">
    <property type="term" value="F:oxidoreductase activity"/>
    <property type="evidence" value="ECO:0007669"/>
    <property type="project" value="InterPro"/>
</dbReference>
<dbReference type="EMBL" id="CP000828">
    <property type="protein sequence ID" value="ABW28985.1"/>
    <property type="molecule type" value="Genomic_DNA"/>
</dbReference>
<sequence>MSPKTQRRTFLLSSLAATGGLLGSILLHKDRRSASIPPSSAPKNSSIPKKVLGKTGIELPILGLGGAGQTPLSRPGAEKESVDMIQQAWDLGIRYFDTAASYGPSEDYLGKVLPQYRSQIFLASKTAQRDRDGAWRELERSLKRLNTDYLDLWQLHHVSFAEEIETLFSANGAIKAMEEAKSQGIIKFTGITGHHEPQIIIEGLNRYPFDTTLIPINAADVHHPRPFISSVLPVARQQQVGVIAMKVPAYGKLLRPGVLAGMSEAMGYSLSQPGVHTCIIAAETVEQLTANVQTAQAFQEFDVATLANIEKRTQATWEDHSFFRKWA</sequence>
<dbReference type="InterPro" id="IPR020471">
    <property type="entry name" value="AKR"/>
</dbReference>
<proteinExistence type="predicted"/>
<dbReference type="PRINTS" id="PR00069">
    <property type="entry name" value="ALDKETRDTASE"/>
</dbReference>
<dbReference type="eggNOG" id="COG0667">
    <property type="taxonomic scope" value="Bacteria"/>
</dbReference>
<dbReference type="RefSeq" id="WP_012164341.1">
    <property type="nucleotide sequence ID" value="NC_009925.1"/>
</dbReference>
<dbReference type="PANTHER" id="PTHR43312">
    <property type="entry name" value="D-THREO-ALDOSE 1-DEHYDROGENASE"/>
    <property type="match status" value="1"/>
</dbReference>
<dbReference type="InterPro" id="IPR006311">
    <property type="entry name" value="TAT_signal"/>
</dbReference>
<name>B0C9H2_ACAM1</name>
<dbReference type="PANTHER" id="PTHR43312:SF1">
    <property type="entry name" value="NADP-DEPENDENT OXIDOREDUCTASE DOMAIN-CONTAINING PROTEIN"/>
    <property type="match status" value="1"/>
</dbReference>
<dbReference type="InterPro" id="IPR036812">
    <property type="entry name" value="NAD(P)_OxRdtase_dom_sf"/>
</dbReference>
<gene>
    <name evidence="2" type="ordered locus">AM1_4001</name>
</gene>
<reference evidence="2 3" key="1">
    <citation type="journal article" date="2008" name="Proc. Natl. Acad. Sci. U.S.A.">
        <title>Niche adaptation and genome expansion in the chlorophyll d-producing cyanobacterium Acaryochloris marina.</title>
        <authorList>
            <person name="Swingley W.D."/>
            <person name="Chen M."/>
            <person name="Cheung P.C."/>
            <person name="Conrad A.L."/>
            <person name="Dejesa L.C."/>
            <person name="Hao J."/>
            <person name="Honchak B.M."/>
            <person name="Karbach L.E."/>
            <person name="Kurdoglu A."/>
            <person name="Lahiri S."/>
            <person name="Mastrian S.D."/>
            <person name="Miyashita H."/>
            <person name="Page L."/>
            <person name="Ramakrishna P."/>
            <person name="Satoh S."/>
            <person name="Sattley W.M."/>
            <person name="Shimada Y."/>
            <person name="Taylor H.L."/>
            <person name="Tomo T."/>
            <person name="Tsuchiya T."/>
            <person name="Wang Z.T."/>
            <person name="Raymond J."/>
            <person name="Mimuro M."/>
            <person name="Blankenship R.E."/>
            <person name="Touchman J.W."/>
        </authorList>
    </citation>
    <scope>NUCLEOTIDE SEQUENCE [LARGE SCALE GENOMIC DNA]</scope>
    <source>
        <strain evidence="3">MBIC 11017</strain>
    </source>
</reference>
<dbReference type="Pfam" id="PF00248">
    <property type="entry name" value="Aldo_ket_red"/>
    <property type="match status" value="1"/>
</dbReference>
<keyword evidence="3" id="KW-1185">Reference proteome</keyword>
<dbReference type="SUPFAM" id="SSF51430">
    <property type="entry name" value="NAD(P)-linked oxidoreductase"/>
    <property type="match status" value="1"/>
</dbReference>
<evidence type="ECO:0000313" key="2">
    <source>
        <dbReference type="EMBL" id="ABW28985.1"/>
    </source>
</evidence>
<dbReference type="InterPro" id="IPR023210">
    <property type="entry name" value="NADP_OxRdtase_dom"/>
</dbReference>
<organism evidence="2 3">
    <name type="scientific">Acaryochloris marina (strain MBIC 11017)</name>
    <dbReference type="NCBI Taxonomy" id="329726"/>
    <lineage>
        <taxon>Bacteria</taxon>
        <taxon>Bacillati</taxon>
        <taxon>Cyanobacteriota</taxon>
        <taxon>Cyanophyceae</taxon>
        <taxon>Acaryochloridales</taxon>
        <taxon>Acaryochloridaceae</taxon>
        <taxon>Acaryochloris</taxon>
    </lineage>
</organism>
<dbReference type="KEGG" id="amr:AM1_4001"/>
<feature type="domain" description="NADP-dependent oxidoreductase" evidence="1">
    <location>
        <begin position="62"/>
        <end position="252"/>
    </location>
</feature>
<dbReference type="STRING" id="329726.AM1_4001"/>
<dbReference type="AlphaFoldDB" id="B0C9H2"/>
<dbReference type="Gene3D" id="3.20.20.100">
    <property type="entry name" value="NADP-dependent oxidoreductase domain"/>
    <property type="match status" value="1"/>
</dbReference>
<protein>
    <submittedName>
        <fullName evidence="2">Oxidoreductase, aldo/keto reductase family protein</fullName>
    </submittedName>
</protein>
<dbReference type="PROSITE" id="PS51318">
    <property type="entry name" value="TAT"/>
    <property type="match status" value="1"/>
</dbReference>
<dbReference type="Proteomes" id="UP000000268">
    <property type="component" value="Chromosome"/>
</dbReference>
<dbReference type="CDD" id="cd19100">
    <property type="entry name" value="AKR_unchar"/>
    <property type="match status" value="1"/>
</dbReference>